<evidence type="ECO:0000256" key="1">
    <source>
        <dbReference type="SAM" id="MobiDB-lite"/>
    </source>
</evidence>
<dbReference type="Proteomes" id="UP000184514">
    <property type="component" value="Unassembled WGS sequence"/>
</dbReference>
<evidence type="ECO:0000313" key="3">
    <source>
        <dbReference type="Proteomes" id="UP000184514"/>
    </source>
</evidence>
<sequence length="221" mass="22815">MSDFDSFSSVETQLEALDESFANAAGMASTFDAEMKRIQGTFETTGRGVQSLDASLSRSLRGALEGVVFDGEKLSDALKDVGRSMASAALTSAVKPVTNHFSSLIAGGVDTLMKGLMPFEKGGSFTQGRVTAFANGGIVNGPTTFPMRGGTGLMGEAGPEAILPLTRGADGKLGVQASGGGGRSAPIVVNISTPDVEGFRRSQSQIAAQMSRALGRSQRTR</sequence>
<dbReference type="AlphaFoldDB" id="A0A1L9NW00"/>
<dbReference type="STRING" id="696762.PFRI_24060"/>
<comment type="caution">
    <text evidence="2">The sequence shown here is derived from an EMBL/GenBank/DDBJ whole genome shotgun (WGS) entry which is preliminary data.</text>
</comment>
<gene>
    <name evidence="2" type="ORF">PFRI_24060</name>
</gene>
<dbReference type="OrthoDB" id="8448547at2"/>
<reference evidence="2 3" key="1">
    <citation type="submission" date="2016-10" db="EMBL/GenBank/DDBJ databases">
        <title>Genome sequence of Planktotalea frisia SH6-1.</title>
        <authorList>
            <person name="Poehlein A."/>
            <person name="Bakenhus I."/>
            <person name="Voget S."/>
            <person name="Brinkhoff T."/>
            <person name="Simon M."/>
        </authorList>
    </citation>
    <scope>NUCLEOTIDE SEQUENCE [LARGE SCALE GENOMIC DNA]</scope>
    <source>
        <strain evidence="2 3">SH6-1</strain>
    </source>
</reference>
<accession>A0A1L9NW00</accession>
<protein>
    <recommendedName>
        <fullName evidence="4">Lambda phage tail tape-measure protein</fullName>
    </recommendedName>
</protein>
<dbReference type="EMBL" id="MLCB01000145">
    <property type="protein sequence ID" value="OJI93362.1"/>
    <property type="molecule type" value="Genomic_DNA"/>
</dbReference>
<organism evidence="2 3">
    <name type="scientific">Planktotalea frisia</name>
    <dbReference type="NCBI Taxonomy" id="696762"/>
    <lineage>
        <taxon>Bacteria</taxon>
        <taxon>Pseudomonadati</taxon>
        <taxon>Pseudomonadota</taxon>
        <taxon>Alphaproteobacteria</taxon>
        <taxon>Rhodobacterales</taxon>
        <taxon>Paracoccaceae</taxon>
        <taxon>Planktotalea</taxon>
    </lineage>
</organism>
<feature type="region of interest" description="Disordered" evidence="1">
    <location>
        <begin position="200"/>
        <end position="221"/>
    </location>
</feature>
<dbReference type="RefSeq" id="WP_072630957.1">
    <property type="nucleotide sequence ID" value="NZ_MLCB01000145.1"/>
</dbReference>
<keyword evidence="3" id="KW-1185">Reference proteome</keyword>
<evidence type="ECO:0008006" key="4">
    <source>
        <dbReference type="Google" id="ProtNLM"/>
    </source>
</evidence>
<proteinExistence type="predicted"/>
<evidence type="ECO:0000313" key="2">
    <source>
        <dbReference type="EMBL" id="OJI93362.1"/>
    </source>
</evidence>
<name>A0A1L9NW00_9RHOB</name>